<proteinExistence type="predicted"/>
<dbReference type="AlphaFoldDB" id="A0A150TEQ3"/>
<gene>
    <name evidence="1" type="ORF">BE21_53015</name>
</gene>
<sequence length="221" mass="23597">MTTPLRLEDALAGLRRAGLATRIDAAAFAAACDAERDGAPLDAEAALSALASIYGVRGPSEASDPDVAFVVDEHAASDPKVLAAVWLALERWLEHPIPVAVATDLDELVSYAGDVCFLRRHAGAAGEAPYLYSIDGWRSRDDASFSLYALRSDGEPLYALGLPVAFHVHPNTEVAAAGIFRLDGLTDSYREHAPTCAVCRDNLRRVADEGVLPDEFRPLLG</sequence>
<organism evidence="1 2">
    <name type="scientific">Sorangium cellulosum</name>
    <name type="common">Polyangium cellulosum</name>
    <dbReference type="NCBI Taxonomy" id="56"/>
    <lineage>
        <taxon>Bacteria</taxon>
        <taxon>Pseudomonadati</taxon>
        <taxon>Myxococcota</taxon>
        <taxon>Polyangia</taxon>
        <taxon>Polyangiales</taxon>
        <taxon>Polyangiaceae</taxon>
        <taxon>Sorangium</taxon>
    </lineage>
</organism>
<dbReference type="Proteomes" id="UP000075502">
    <property type="component" value="Unassembled WGS sequence"/>
</dbReference>
<name>A0A150TEQ3_SORCE</name>
<evidence type="ECO:0000313" key="1">
    <source>
        <dbReference type="EMBL" id="KYG03179.1"/>
    </source>
</evidence>
<comment type="caution">
    <text evidence="1">The sequence shown here is derived from an EMBL/GenBank/DDBJ whole genome shotgun (WGS) entry which is preliminary data.</text>
</comment>
<reference evidence="1 2" key="1">
    <citation type="submission" date="2014-02" db="EMBL/GenBank/DDBJ databases">
        <title>The small core and large imbalanced accessory genome model reveals a collaborative survival strategy of Sorangium cellulosum strains in nature.</title>
        <authorList>
            <person name="Han K."/>
            <person name="Peng R."/>
            <person name="Blom J."/>
            <person name="Li Y.-Z."/>
        </authorList>
    </citation>
    <scope>NUCLEOTIDE SEQUENCE [LARGE SCALE GENOMIC DNA]</scope>
    <source>
        <strain evidence="1 2">So0007-03</strain>
    </source>
</reference>
<protein>
    <submittedName>
        <fullName evidence="1">Uncharacterized protein</fullName>
    </submittedName>
</protein>
<accession>A0A150TEQ3</accession>
<evidence type="ECO:0000313" key="2">
    <source>
        <dbReference type="Proteomes" id="UP000075502"/>
    </source>
</evidence>
<dbReference type="EMBL" id="JEME01002783">
    <property type="protein sequence ID" value="KYG03179.1"/>
    <property type="molecule type" value="Genomic_DNA"/>
</dbReference>